<sequence length="264" mass="28761">MKSILDFHEKKIKKQKFTMVTCYDYTFAKILAESDVDCLLVGDSLANTMLGHQTTLSATVDIMALYTGAVARGAGDKKFIVGDMPFMSYRKGVTASMTAAEVIMRAGAHAVKLEGGEGNYKLVKHMIGSGVPVMGHLGLTPQSVHQLGGFKVQGRDEKAQARIKEEALRLQDAGSFCIVLECVPSHLAEEITAALDIPTIGIGAGPATDGQVLVLQDMLGMNQGFKPKFLKTYYDGFNNLKEAFNTYHQEVIHSEFPTEKESYS</sequence>
<dbReference type="PANTHER" id="PTHR20881">
    <property type="entry name" value="3-METHYL-2-OXOBUTANOATE HYDROXYMETHYLTRANSFERASE"/>
    <property type="match status" value="1"/>
</dbReference>
<feature type="binding site" evidence="5">
    <location>
        <position position="43"/>
    </location>
    <ligand>
        <name>Mg(2+)</name>
        <dbReference type="ChEBI" id="CHEBI:18420"/>
    </ligand>
</feature>
<feature type="active site" description="Proton acceptor" evidence="5">
    <location>
        <position position="181"/>
    </location>
</feature>
<evidence type="ECO:0000313" key="6">
    <source>
        <dbReference type="EMBL" id="MDG0815231.1"/>
    </source>
</evidence>
<evidence type="ECO:0000313" key="7">
    <source>
        <dbReference type="Proteomes" id="UP001152321"/>
    </source>
</evidence>
<keyword evidence="5" id="KW-0479">Metal-binding</keyword>
<gene>
    <name evidence="5 6" type="primary">panB</name>
    <name evidence="6" type="ORF">NWE73_02585</name>
</gene>
<accession>A0ABT6DEG4</accession>
<evidence type="ECO:0000256" key="5">
    <source>
        <dbReference type="HAMAP-Rule" id="MF_00156"/>
    </source>
</evidence>
<proteinExistence type="inferred from homology"/>
<feature type="binding site" evidence="5">
    <location>
        <position position="114"/>
    </location>
    <ligand>
        <name>Mg(2+)</name>
        <dbReference type="ChEBI" id="CHEBI:18420"/>
    </ligand>
</feature>
<name>A0ABT6DEG4_9BACT</name>
<comment type="pathway">
    <text evidence="5">Cofactor biosynthesis; (R)-pantothenate biosynthesis; (R)-pantoate from 3-methyl-2-oxobutanoate: step 1/2.</text>
</comment>
<evidence type="ECO:0000256" key="3">
    <source>
        <dbReference type="ARBA" id="ARBA00022655"/>
    </source>
</evidence>
<dbReference type="InterPro" id="IPR003700">
    <property type="entry name" value="Pantoate_hydroxy_MeTrfase"/>
</dbReference>
<evidence type="ECO:0000256" key="4">
    <source>
        <dbReference type="ARBA" id="ARBA00022679"/>
    </source>
</evidence>
<comment type="catalytic activity">
    <reaction evidence="5">
        <text>(6R)-5,10-methylene-5,6,7,8-tetrahydrofolate + 3-methyl-2-oxobutanoate + H2O = 2-dehydropantoate + (6S)-5,6,7,8-tetrahydrofolate</text>
        <dbReference type="Rhea" id="RHEA:11824"/>
        <dbReference type="ChEBI" id="CHEBI:11561"/>
        <dbReference type="ChEBI" id="CHEBI:11851"/>
        <dbReference type="ChEBI" id="CHEBI:15377"/>
        <dbReference type="ChEBI" id="CHEBI:15636"/>
        <dbReference type="ChEBI" id="CHEBI:57453"/>
        <dbReference type="EC" id="2.1.2.11"/>
    </reaction>
</comment>
<evidence type="ECO:0000256" key="1">
    <source>
        <dbReference type="ARBA" id="ARBA00008676"/>
    </source>
</evidence>
<comment type="similarity">
    <text evidence="1 5">Belongs to the PanB family.</text>
</comment>
<dbReference type="PANTHER" id="PTHR20881:SF0">
    <property type="entry name" value="3-METHYL-2-OXOBUTANOATE HYDROXYMETHYLTRANSFERASE"/>
    <property type="match status" value="1"/>
</dbReference>
<feature type="binding site" evidence="5">
    <location>
        <position position="83"/>
    </location>
    <ligand>
        <name>3-methyl-2-oxobutanoate</name>
        <dbReference type="ChEBI" id="CHEBI:11851"/>
    </ligand>
</feature>
<dbReference type="Gene3D" id="3.20.20.60">
    <property type="entry name" value="Phosphoenolpyruvate-binding domains"/>
    <property type="match status" value="1"/>
</dbReference>
<keyword evidence="5" id="KW-0460">Magnesium</keyword>
<dbReference type="EMBL" id="JANRMI010000001">
    <property type="protein sequence ID" value="MDG0815231.1"/>
    <property type="molecule type" value="Genomic_DNA"/>
</dbReference>
<protein>
    <recommendedName>
        <fullName evidence="5">3-methyl-2-oxobutanoate hydroxymethyltransferase</fullName>
        <ecNumber evidence="5">2.1.2.11</ecNumber>
    </recommendedName>
    <alternativeName>
        <fullName evidence="5">Ketopantoate hydroxymethyltransferase</fullName>
        <shortName evidence="5">KPHMT</shortName>
    </alternativeName>
</protein>
<feature type="binding site" evidence="5">
    <location>
        <position position="83"/>
    </location>
    <ligand>
        <name>Mg(2+)</name>
        <dbReference type="ChEBI" id="CHEBI:18420"/>
    </ligand>
</feature>
<dbReference type="RefSeq" id="WP_277576707.1">
    <property type="nucleotide sequence ID" value="NZ_JANRMI010000001.1"/>
</dbReference>
<feature type="binding site" evidence="5">
    <location>
        <begin position="43"/>
        <end position="44"/>
    </location>
    <ligand>
        <name>3-methyl-2-oxobutanoate</name>
        <dbReference type="ChEBI" id="CHEBI:11851"/>
    </ligand>
</feature>
<comment type="subcellular location">
    <subcellularLocation>
        <location evidence="5">Cytoplasm</location>
    </subcellularLocation>
</comment>
<dbReference type="Proteomes" id="UP001152321">
    <property type="component" value="Unassembled WGS sequence"/>
</dbReference>
<feature type="binding site" evidence="5">
    <location>
        <position position="112"/>
    </location>
    <ligand>
        <name>3-methyl-2-oxobutanoate</name>
        <dbReference type="ChEBI" id="CHEBI:11851"/>
    </ligand>
</feature>
<dbReference type="Pfam" id="PF02548">
    <property type="entry name" value="Pantoate_transf"/>
    <property type="match status" value="1"/>
</dbReference>
<comment type="function">
    <text evidence="5">Catalyzes the reversible reaction in which hydroxymethyl group from 5,10-methylenetetrahydrofolate is transferred onto alpha-ketoisovalerate to form ketopantoate.</text>
</comment>
<keyword evidence="3 5" id="KW-0566">Pantothenate biosynthesis</keyword>
<organism evidence="6 7">
    <name type="scientific">Bdellovibrio svalbardensis</name>
    <dbReference type="NCBI Taxonomy" id="2972972"/>
    <lineage>
        <taxon>Bacteria</taxon>
        <taxon>Pseudomonadati</taxon>
        <taxon>Bdellovibrionota</taxon>
        <taxon>Bdellovibrionia</taxon>
        <taxon>Bdellovibrionales</taxon>
        <taxon>Pseudobdellovibrionaceae</taxon>
        <taxon>Bdellovibrio</taxon>
    </lineage>
</organism>
<evidence type="ECO:0000256" key="2">
    <source>
        <dbReference type="ARBA" id="ARBA00011424"/>
    </source>
</evidence>
<dbReference type="NCBIfam" id="TIGR00222">
    <property type="entry name" value="panB"/>
    <property type="match status" value="1"/>
</dbReference>
<keyword evidence="4 5" id="KW-0808">Transferase</keyword>
<dbReference type="PIRSF" id="PIRSF000388">
    <property type="entry name" value="Pantoate_hydroxy_MeTrfase"/>
    <property type="match status" value="1"/>
</dbReference>
<dbReference type="GO" id="GO:0003864">
    <property type="term" value="F:3-methyl-2-oxobutanoate hydroxymethyltransferase activity"/>
    <property type="evidence" value="ECO:0007669"/>
    <property type="project" value="UniProtKB-EC"/>
</dbReference>
<comment type="cofactor">
    <cofactor evidence="5">
        <name>Mg(2+)</name>
        <dbReference type="ChEBI" id="CHEBI:18420"/>
    </cofactor>
    <text evidence="5">Binds 1 Mg(2+) ion per subunit.</text>
</comment>
<dbReference type="InterPro" id="IPR015813">
    <property type="entry name" value="Pyrv/PenolPyrv_kinase-like_dom"/>
</dbReference>
<dbReference type="HAMAP" id="MF_00156">
    <property type="entry name" value="PanB"/>
    <property type="match status" value="1"/>
</dbReference>
<comment type="subunit">
    <text evidence="2 5">Homodecamer; pentamer of dimers.</text>
</comment>
<keyword evidence="5" id="KW-0963">Cytoplasm</keyword>
<dbReference type="EC" id="2.1.2.11" evidence="5"/>
<keyword evidence="7" id="KW-1185">Reference proteome</keyword>
<dbReference type="InterPro" id="IPR040442">
    <property type="entry name" value="Pyrv_kinase-like_dom_sf"/>
</dbReference>
<dbReference type="SUPFAM" id="SSF51621">
    <property type="entry name" value="Phosphoenolpyruvate/pyruvate domain"/>
    <property type="match status" value="1"/>
</dbReference>
<comment type="caution">
    <text evidence="6">The sequence shown here is derived from an EMBL/GenBank/DDBJ whole genome shotgun (WGS) entry which is preliminary data.</text>
</comment>
<reference evidence="6" key="1">
    <citation type="submission" date="2022-08" db="EMBL/GenBank/DDBJ databases">
        <title>Novel Bdellovibrio Species Isolated from Svalbard: Designation Bdellovibrio svalbardensis.</title>
        <authorList>
            <person name="Mitchell R.J."/>
            <person name="Choi S.Y."/>
        </authorList>
    </citation>
    <scope>NUCLEOTIDE SEQUENCE</scope>
    <source>
        <strain evidence="6">PAP01</strain>
    </source>
</reference>
<dbReference type="CDD" id="cd06557">
    <property type="entry name" value="KPHMT-like"/>
    <property type="match status" value="1"/>
</dbReference>
<dbReference type="NCBIfam" id="NF001452">
    <property type="entry name" value="PRK00311.1"/>
    <property type="match status" value="1"/>
</dbReference>